<evidence type="ECO:0000259" key="1">
    <source>
        <dbReference type="Pfam" id="PF18990"/>
    </source>
</evidence>
<proteinExistence type="predicted"/>
<evidence type="ECO:0000313" key="2">
    <source>
        <dbReference type="EMBL" id="NDU97370.1"/>
    </source>
</evidence>
<dbReference type="EMBL" id="JAAFZH010000011">
    <property type="protein sequence ID" value="NDU97370.1"/>
    <property type="molecule type" value="Genomic_DNA"/>
</dbReference>
<dbReference type="Pfam" id="PF18990">
    <property type="entry name" value="DUF5723"/>
    <property type="match status" value="1"/>
</dbReference>
<feature type="domain" description="DUF5723" evidence="1">
    <location>
        <begin position="73"/>
        <end position="331"/>
    </location>
</feature>
<protein>
    <recommendedName>
        <fullName evidence="1">DUF5723 domain-containing protein</fullName>
    </recommendedName>
</protein>
<accession>A0A6L9LA65</accession>
<dbReference type="AlphaFoldDB" id="A0A6L9LA65"/>
<keyword evidence="3" id="KW-1185">Reference proteome</keyword>
<evidence type="ECO:0000313" key="3">
    <source>
        <dbReference type="Proteomes" id="UP000474175"/>
    </source>
</evidence>
<dbReference type="RefSeq" id="WP_163952753.1">
    <property type="nucleotide sequence ID" value="NZ_JAAFZH010000011.1"/>
</dbReference>
<sequence>MTGYQLSNYTGVNGVYLNPSSIADNYWGTHINVATISLQAADQPRLPLATLPFAKANLKLHGQKLAIKEADVRGPGVMYQLPNNHSVAITTRYRSDLNLTGAYDLINWFQGNTLALADIQRSADLTSDAFGEIALSYALPVIDEEEHFLKIGGTYKYIRGLQTSQLSSSGRFNAPADQLNYAIDGLQTTYSDLITLNQLTLSDALFGKIPGNGHGFDLGFTYEFRPVASKREEQSAARYLFKIGVSLLDMGSIRYKNASSWAVPARSGTLNQLEVQPPRTPTQVRDAVARSLNIVPEGTIGDLSMKLPQTLSIQLDAQIRPNWFVGATWWKPSNPSALAQHRAELITIGPRYESPELEYSLMANYWRPMGKVSIGGHLRYRVLTVGSDNLFGFFTDNGLTSHLFAGVTLPLRARASAQ</sequence>
<dbReference type="Proteomes" id="UP000474175">
    <property type="component" value="Unassembled WGS sequence"/>
</dbReference>
<dbReference type="InterPro" id="IPR043781">
    <property type="entry name" value="DUF5723"/>
</dbReference>
<name>A0A6L9LA65_9BACT</name>
<gene>
    <name evidence="2" type="ORF">GK108_20975</name>
</gene>
<reference evidence="2 3" key="1">
    <citation type="submission" date="2020-02" db="EMBL/GenBank/DDBJ databases">
        <title>Draft genome sequence of two Spirosoma agri KCTC 52727 and Spirosoma terrae KCTC 52035.</title>
        <authorList>
            <person name="Rojas J."/>
            <person name="Ambika Manirajan B."/>
            <person name="Suarez C."/>
            <person name="Ratering S."/>
            <person name="Schnell S."/>
        </authorList>
    </citation>
    <scope>NUCLEOTIDE SEQUENCE [LARGE SCALE GENOMIC DNA]</scope>
    <source>
        <strain evidence="2 3">KCTC 52035</strain>
    </source>
</reference>
<organism evidence="2 3">
    <name type="scientific">Spirosoma terrae</name>
    <dbReference type="NCBI Taxonomy" id="1968276"/>
    <lineage>
        <taxon>Bacteria</taxon>
        <taxon>Pseudomonadati</taxon>
        <taxon>Bacteroidota</taxon>
        <taxon>Cytophagia</taxon>
        <taxon>Cytophagales</taxon>
        <taxon>Cytophagaceae</taxon>
        <taxon>Spirosoma</taxon>
    </lineage>
</organism>
<comment type="caution">
    <text evidence="2">The sequence shown here is derived from an EMBL/GenBank/DDBJ whole genome shotgun (WGS) entry which is preliminary data.</text>
</comment>